<proteinExistence type="inferred from homology"/>
<comment type="subcellular location">
    <subcellularLocation>
        <location evidence="1 6">Nucleus</location>
    </subcellularLocation>
</comment>
<sequence length="579" mass="65474">MSDFKISISVPADNPPTSRVDQFGNEYPTVQQSKSDKFAQVLHQIRYQQELEKQQKNENEQKQQQQQQIVPTTATATAAAAQQPQANPMIAFYDHMNQSRIELEQLIFLIDMIKIEKQISLCSTEKPLPRENEQIFENTLRIANKKESLNKISDILKKGAGRMKDTINTMNKWWDDVSTMRTKWRLKGKEVSTMGIPLGMNKANTKCLSIDYGFYTSGSLVEQTEANLSRGPNNGEVIIEFPNVPYQATINKRLYLNVKSSDSKTFNNHSSNNIVKHTIGINSSTPYKSSYKSPNALSSSTGKFTKSPLIKSIANRRGGLEDEDNNNNNNNVKSSIATCTSLLNKAQKYQLHYELFEQLSREAASLAPNPLHPHSVGTQSTNPLGGNINQQSQLNSMSLTTSTGGENIMLTEKEIRIECGSFNLFIGMDVKSSLDEDNEKRNNTTPNPTTTTTTTTNNPSSINTSIFTDQEKNRLLFVLKIILKKVYILQLKRSQKQLTMNLSRRNPRVVFGKKTLPTYNDEVIYKITSILKHMDTYLRLYKVFEILENRLPIKLKFNPASEFSSSLFILNLIDVSQSP</sequence>
<comment type="function">
    <text evidence="6">Component of the Mediator complex, a coactivator involved in the regulated transcription of nearly all RNA polymerase II-dependent genes. Mediator functions as a bridge to convey information from gene-specific regulatory proteins to the basal RNA polymerase II transcription machinery. Mediator is recruited to promoters by direct interactions with regulatory proteins and serves as a scaffold for the assembly of a functional preinitiation complex with RNA polymerase II and the general transcription factors.</text>
</comment>
<keyword evidence="3 6" id="KW-0805">Transcription regulation</keyword>
<dbReference type="GO" id="GO:0016592">
    <property type="term" value="C:mediator complex"/>
    <property type="evidence" value="ECO:0007669"/>
    <property type="project" value="InterPro"/>
</dbReference>
<reference evidence="8" key="1">
    <citation type="submission" date="2020-01" db="EMBL/GenBank/DDBJ databases">
        <title>Development of genomics and gene disruption for Polysphondylium violaceum indicates a role for the polyketide synthase stlB in stalk morphogenesis.</title>
        <authorList>
            <person name="Narita B."/>
            <person name="Kawabe Y."/>
            <person name="Kin K."/>
            <person name="Saito T."/>
            <person name="Gibbs R."/>
            <person name="Kuspa A."/>
            <person name="Muzny D."/>
            <person name="Queller D."/>
            <person name="Richards S."/>
            <person name="Strassman J."/>
            <person name="Sucgang R."/>
            <person name="Worley K."/>
            <person name="Schaap P."/>
        </authorList>
    </citation>
    <scope>NUCLEOTIDE SEQUENCE</scope>
    <source>
        <strain evidence="8">QSvi11</strain>
    </source>
</reference>
<feature type="region of interest" description="Disordered" evidence="7">
    <location>
        <begin position="1"/>
        <end position="24"/>
    </location>
</feature>
<evidence type="ECO:0000256" key="7">
    <source>
        <dbReference type="SAM" id="MobiDB-lite"/>
    </source>
</evidence>
<evidence type="ECO:0000256" key="1">
    <source>
        <dbReference type="ARBA" id="ARBA00004123"/>
    </source>
</evidence>
<comment type="subunit">
    <text evidence="6">Component of the Mediator complex.</text>
</comment>
<comment type="similarity">
    <text evidence="2 6">Belongs to the Mediator complex subunit 17 family.</text>
</comment>
<dbReference type="InterPro" id="IPR019313">
    <property type="entry name" value="Mediator_Med17"/>
</dbReference>
<dbReference type="OrthoDB" id="20595at2759"/>
<gene>
    <name evidence="6" type="primary">MED17</name>
    <name evidence="8" type="ORF">CYY_010581</name>
</gene>
<protein>
    <recommendedName>
        <fullName evidence="6">Mediator of RNA polymerase II transcription subunit 17</fullName>
    </recommendedName>
    <alternativeName>
        <fullName evidence="6">Mediator complex subunit 17</fullName>
    </alternativeName>
</protein>
<evidence type="ECO:0000256" key="3">
    <source>
        <dbReference type="ARBA" id="ARBA00023015"/>
    </source>
</evidence>
<keyword evidence="9" id="KW-1185">Reference proteome</keyword>
<name>A0A8J4PJN3_9MYCE</name>
<dbReference type="EMBL" id="AJWJ01001213">
    <property type="protein sequence ID" value="KAF2068093.1"/>
    <property type="molecule type" value="Genomic_DNA"/>
</dbReference>
<dbReference type="PANTHER" id="PTHR13114:SF7">
    <property type="entry name" value="MEDIATOR OF RNA POLYMERASE II TRANSCRIPTION SUBUNIT 17"/>
    <property type="match status" value="1"/>
</dbReference>
<dbReference type="GO" id="GO:0003712">
    <property type="term" value="F:transcription coregulator activity"/>
    <property type="evidence" value="ECO:0007669"/>
    <property type="project" value="InterPro"/>
</dbReference>
<dbReference type="Pfam" id="PF10156">
    <property type="entry name" value="Med17"/>
    <property type="match status" value="1"/>
</dbReference>
<feature type="region of interest" description="Disordered" evidence="7">
    <location>
        <begin position="435"/>
        <end position="458"/>
    </location>
</feature>
<evidence type="ECO:0000256" key="6">
    <source>
        <dbReference type="RuleBase" id="RU364140"/>
    </source>
</evidence>
<dbReference type="PANTHER" id="PTHR13114">
    <property type="entry name" value="MEDIATOR OF RNA POLYMERASE II TRANSCRIPTION SUBUNIT 17"/>
    <property type="match status" value="1"/>
</dbReference>
<evidence type="ECO:0000256" key="2">
    <source>
        <dbReference type="ARBA" id="ARBA00005635"/>
    </source>
</evidence>
<dbReference type="GO" id="GO:0006357">
    <property type="term" value="P:regulation of transcription by RNA polymerase II"/>
    <property type="evidence" value="ECO:0007669"/>
    <property type="project" value="InterPro"/>
</dbReference>
<keyword evidence="4 6" id="KW-0804">Transcription</keyword>
<organism evidence="8 9">
    <name type="scientific">Polysphondylium violaceum</name>
    <dbReference type="NCBI Taxonomy" id="133409"/>
    <lineage>
        <taxon>Eukaryota</taxon>
        <taxon>Amoebozoa</taxon>
        <taxon>Evosea</taxon>
        <taxon>Eumycetozoa</taxon>
        <taxon>Dictyostelia</taxon>
        <taxon>Dictyosteliales</taxon>
        <taxon>Dictyosteliaceae</taxon>
        <taxon>Polysphondylium</taxon>
    </lineage>
</organism>
<feature type="compositionally biased region" description="Low complexity" evidence="7">
    <location>
        <begin position="443"/>
        <end position="458"/>
    </location>
</feature>
<evidence type="ECO:0000313" key="8">
    <source>
        <dbReference type="EMBL" id="KAF2068093.1"/>
    </source>
</evidence>
<evidence type="ECO:0000313" key="9">
    <source>
        <dbReference type="Proteomes" id="UP000695562"/>
    </source>
</evidence>
<keyword evidence="5 6" id="KW-0539">Nucleus</keyword>
<comment type="caution">
    <text evidence="8">The sequence shown here is derived from an EMBL/GenBank/DDBJ whole genome shotgun (WGS) entry which is preliminary data.</text>
</comment>
<keyword evidence="6" id="KW-0010">Activator</keyword>
<feature type="non-terminal residue" evidence="8">
    <location>
        <position position="1"/>
    </location>
</feature>
<accession>A0A8J4PJN3</accession>
<evidence type="ECO:0000256" key="4">
    <source>
        <dbReference type="ARBA" id="ARBA00023163"/>
    </source>
</evidence>
<evidence type="ECO:0000256" key="5">
    <source>
        <dbReference type="ARBA" id="ARBA00023242"/>
    </source>
</evidence>
<dbReference type="AlphaFoldDB" id="A0A8J4PJN3"/>
<dbReference type="Proteomes" id="UP000695562">
    <property type="component" value="Unassembled WGS sequence"/>
</dbReference>
<dbReference type="GO" id="GO:0070847">
    <property type="term" value="C:core mediator complex"/>
    <property type="evidence" value="ECO:0007669"/>
    <property type="project" value="TreeGrafter"/>
</dbReference>